<dbReference type="InterPro" id="IPR025476">
    <property type="entry name" value="Helitron_helicase-like"/>
</dbReference>
<protein>
    <recommendedName>
        <fullName evidence="2">Helitron helicase-like domain-containing protein</fullName>
    </recommendedName>
</protein>
<organism evidence="3 4">
    <name type="scientific">Lithospermum erythrorhizon</name>
    <name type="common">Purple gromwell</name>
    <name type="synonym">Lithospermum officinale var. erythrorhizon</name>
    <dbReference type="NCBI Taxonomy" id="34254"/>
    <lineage>
        <taxon>Eukaryota</taxon>
        <taxon>Viridiplantae</taxon>
        <taxon>Streptophyta</taxon>
        <taxon>Embryophyta</taxon>
        <taxon>Tracheophyta</taxon>
        <taxon>Spermatophyta</taxon>
        <taxon>Magnoliopsida</taxon>
        <taxon>eudicotyledons</taxon>
        <taxon>Gunneridae</taxon>
        <taxon>Pentapetalae</taxon>
        <taxon>asterids</taxon>
        <taxon>lamiids</taxon>
        <taxon>Boraginales</taxon>
        <taxon>Boraginaceae</taxon>
        <taxon>Boraginoideae</taxon>
        <taxon>Lithospermeae</taxon>
        <taxon>Lithospermum</taxon>
    </lineage>
</organism>
<proteinExistence type="predicted"/>
<dbReference type="EMBL" id="BAABME010003429">
    <property type="protein sequence ID" value="GAA0158769.1"/>
    <property type="molecule type" value="Genomic_DNA"/>
</dbReference>
<reference evidence="3 4" key="1">
    <citation type="submission" date="2024-01" db="EMBL/GenBank/DDBJ databases">
        <title>The complete chloroplast genome sequence of Lithospermum erythrorhizon: insights into the phylogenetic relationship among Boraginaceae species and the maternal lineages of purple gromwells.</title>
        <authorList>
            <person name="Okada T."/>
            <person name="Watanabe K."/>
        </authorList>
    </citation>
    <scope>NUCLEOTIDE SEQUENCE [LARGE SCALE GENOMIC DNA]</scope>
</reference>
<accession>A0AAV3Q4W2</accession>
<feature type="domain" description="Helitron helicase-like" evidence="2">
    <location>
        <begin position="195"/>
        <end position="288"/>
    </location>
</feature>
<name>A0AAV3Q4W2_LITER</name>
<comment type="caution">
    <text evidence="3">The sequence shown here is derived from an EMBL/GenBank/DDBJ whole genome shotgun (WGS) entry which is preliminary data.</text>
</comment>
<dbReference type="Proteomes" id="UP001454036">
    <property type="component" value="Unassembled WGS sequence"/>
</dbReference>
<evidence type="ECO:0000259" key="2">
    <source>
        <dbReference type="Pfam" id="PF14214"/>
    </source>
</evidence>
<evidence type="ECO:0000313" key="3">
    <source>
        <dbReference type="EMBL" id="GAA0158769.1"/>
    </source>
</evidence>
<dbReference type="PANTHER" id="PTHR10492:SF100">
    <property type="entry name" value="ATP-DEPENDENT DNA HELICASE"/>
    <property type="match status" value="1"/>
</dbReference>
<dbReference type="PANTHER" id="PTHR10492">
    <property type="match status" value="1"/>
</dbReference>
<feature type="compositionally biased region" description="Polar residues" evidence="1">
    <location>
        <begin position="169"/>
        <end position="180"/>
    </location>
</feature>
<feature type="region of interest" description="Disordered" evidence="1">
    <location>
        <begin position="162"/>
        <end position="187"/>
    </location>
</feature>
<dbReference type="Pfam" id="PF14214">
    <property type="entry name" value="Helitron_like_N"/>
    <property type="match status" value="1"/>
</dbReference>
<evidence type="ECO:0000256" key="1">
    <source>
        <dbReference type="SAM" id="MobiDB-lite"/>
    </source>
</evidence>
<gene>
    <name evidence="3" type="ORF">LIER_15712</name>
</gene>
<evidence type="ECO:0000313" key="4">
    <source>
        <dbReference type="Proteomes" id="UP001454036"/>
    </source>
</evidence>
<keyword evidence="4" id="KW-1185">Reference proteome</keyword>
<sequence>MPQNDLNKLSGIQFYFYDPEHQVSNRLKTLPRLDITIVERLVKLMEPNPYSEFLKHVSSLNNIEEYHIVIRSDPGLDQRIYNRPTSTEVTGIWIKDESGETNDTKLWDIRVYTKSDKSHRVQYYYDSYDPLQYLLMFPNGEPGWHCSIPRASSKLNRKKSGFNGPGIDFSQTDGDETPSTNDKRRKQRSVSCKEYYMYKLQERPNDISYSLRFGRLFQQYIVDNYIKIESMRLDFLRNNQKKTRQEQYQGVVDSVISGVVIAWKVGKRVYLSSTFIGGPRDLRNRYLDFNGGLPHAHFLIILKPTFKYMSPEAYDCVVCPELPDQKKDPYLYIFVCKTHDARSMRRIECRQCTYPVYRRKNDGKVAKVRGRTLDNHWVIPYNPTLLAQFNCHINVEICCDITDVKYLYKYVHKGHDKFEEGVDLKEILQDNRLKRTMLTKLFATNVIDDDAKRLNLLYKEFPQHYVWDGQLRTWTKIKRGAVICRLCIVTPVENERYYLRVLLNNVRCPTSFDHLLTLNGVLLNSFQEAAYKRDFLHNDADIERTMEEASIYRMPVELRRLFATLLHYCRPSDPQLLFKKYYDYMEEDFKRLQNQLMLSEQNILHKVLQGINDTLESLGRKIYYHKQSTKALGQTIVVS</sequence>
<dbReference type="AlphaFoldDB" id="A0AAV3Q4W2"/>